<evidence type="ECO:0000256" key="1">
    <source>
        <dbReference type="ARBA" id="ARBA00005964"/>
    </source>
</evidence>
<feature type="region of interest" description="Disordered" evidence="3">
    <location>
        <begin position="715"/>
        <end position="750"/>
    </location>
</feature>
<evidence type="ECO:0000256" key="4">
    <source>
        <dbReference type="SAM" id="Phobius"/>
    </source>
</evidence>
<evidence type="ECO:0000313" key="7">
    <source>
        <dbReference type="Proteomes" id="UP001142055"/>
    </source>
</evidence>
<feature type="compositionally biased region" description="Polar residues" evidence="3">
    <location>
        <begin position="996"/>
        <end position="1009"/>
    </location>
</feature>
<dbReference type="InterPro" id="IPR002018">
    <property type="entry name" value="CarbesteraseB"/>
</dbReference>
<keyword evidence="4" id="KW-1133">Transmembrane helix</keyword>
<dbReference type="OMA" id="PVEHPIN"/>
<dbReference type="InterPro" id="IPR029058">
    <property type="entry name" value="AB_hydrolase_fold"/>
</dbReference>
<proteinExistence type="inferred from homology"/>
<gene>
    <name evidence="6" type="ORF">RDWZM_000288</name>
</gene>
<dbReference type="InterPro" id="IPR051093">
    <property type="entry name" value="Neuroligin/BSAL"/>
</dbReference>
<feature type="region of interest" description="Disordered" evidence="3">
    <location>
        <begin position="137"/>
        <end position="203"/>
    </location>
</feature>
<feature type="compositionally biased region" description="Basic and acidic residues" evidence="3">
    <location>
        <begin position="1068"/>
        <end position="1083"/>
    </location>
</feature>
<dbReference type="Pfam" id="PF00135">
    <property type="entry name" value="COesterase"/>
    <property type="match status" value="2"/>
</dbReference>
<feature type="domain" description="Carboxylesterase type B" evidence="5">
    <location>
        <begin position="204"/>
        <end position="617"/>
    </location>
</feature>
<evidence type="ECO:0000313" key="6">
    <source>
        <dbReference type="EMBL" id="KAJ6221743.1"/>
    </source>
</evidence>
<keyword evidence="4" id="KW-0472">Membrane</keyword>
<feature type="transmembrane region" description="Helical" evidence="4">
    <location>
        <begin position="1027"/>
        <end position="1051"/>
    </location>
</feature>
<dbReference type="PANTHER" id="PTHR43903">
    <property type="entry name" value="NEUROLIGIN"/>
    <property type="match status" value="1"/>
</dbReference>
<feature type="compositionally biased region" description="Low complexity" evidence="3">
    <location>
        <begin position="188"/>
        <end position="197"/>
    </location>
</feature>
<dbReference type="EMBL" id="JAPWDV010000001">
    <property type="protein sequence ID" value="KAJ6221743.1"/>
    <property type="molecule type" value="Genomic_DNA"/>
</dbReference>
<keyword evidence="7" id="KW-1185">Reference proteome</keyword>
<feature type="region of interest" description="Disordered" evidence="3">
    <location>
        <begin position="955"/>
        <end position="1009"/>
    </location>
</feature>
<accession>A0A9Q0MAI3</accession>
<evidence type="ECO:0000256" key="3">
    <source>
        <dbReference type="SAM" id="MobiDB-lite"/>
    </source>
</evidence>
<dbReference type="Gene3D" id="3.40.50.1820">
    <property type="entry name" value="alpha/beta hydrolase"/>
    <property type="match status" value="1"/>
</dbReference>
<comment type="caution">
    <text evidence="6">The sequence shown here is derived from an EMBL/GenBank/DDBJ whole genome shotgun (WGS) entry which is preliminary data.</text>
</comment>
<reference evidence="6" key="1">
    <citation type="submission" date="2022-12" db="EMBL/GenBank/DDBJ databases">
        <title>Genome assemblies of Blomia tropicalis.</title>
        <authorList>
            <person name="Cui Y."/>
        </authorList>
    </citation>
    <scope>NUCLEOTIDE SEQUENCE</scope>
    <source>
        <tissue evidence="6">Adult mites</tissue>
    </source>
</reference>
<feature type="compositionally biased region" description="Acidic residues" evidence="3">
    <location>
        <begin position="152"/>
        <end position="169"/>
    </location>
</feature>
<evidence type="ECO:0000256" key="2">
    <source>
        <dbReference type="ARBA" id="ARBA00023180"/>
    </source>
</evidence>
<dbReference type="AlphaFoldDB" id="A0A9Q0MAI3"/>
<feature type="non-terminal residue" evidence="6">
    <location>
        <position position="1"/>
    </location>
</feature>
<protein>
    <recommendedName>
        <fullName evidence="5">Carboxylesterase type B domain-containing protein</fullName>
    </recommendedName>
</protein>
<feature type="domain" description="Carboxylesterase type B" evidence="5">
    <location>
        <begin position="35"/>
        <end position="110"/>
    </location>
</feature>
<name>A0A9Q0MAI3_BLOTA</name>
<dbReference type="SUPFAM" id="SSF53474">
    <property type="entry name" value="alpha/beta-Hydrolases"/>
    <property type="match status" value="1"/>
</dbReference>
<organism evidence="6 7">
    <name type="scientific">Blomia tropicalis</name>
    <name type="common">Mite</name>
    <dbReference type="NCBI Taxonomy" id="40697"/>
    <lineage>
        <taxon>Eukaryota</taxon>
        <taxon>Metazoa</taxon>
        <taxon>Ecdysozoa</taxon>
        <taxon>Arthropoda</taxon>
        <taxon>Chelicerata</taxon>
        <taxon>Arachnida</taxon>
        <taxon>Acari</taxon>
        <taxon>Acariformes</taxon>
        <taxon>Sarcoptiformes</taxon>
        <taxon>Astigmata</taxon>
        <taxon>Glycyphagoidea</taxon>
        <taxon>Echimyopodidae</taxon>
        <taxon>Blomia</taxon>
    </lineage>
</organism>
<feature type="region of interest" description="Disordered" evidence="3">
    <location>
        <begin position="1066"/>
        <end position="1088"/>
    </location>
</feature>
<comment type="similarity">
    <text evidence="1">Belongs to the type-B carboxylesterase/lipase family.</text>
</comment>
<dbReference type="Proteomes" id="UP001142055">
    <property type="component" value="Chromosome 1"/>
</dbReference>
<keyword evidence="4" id="KW-0812">Transmembrane</keyword>
<evidence type="ECO:0000259" key="5">
    <source>
        <dbReference type="Pfam" id="PF00135"/>
    </source>
</evidence>
<sequence>MVDSALSSIISLSTSSSSTSFTERCGAGNRFISPNTVTIKYGTLQGLFLKLSPSSGSVNTRLSPIEAFLGVPYASPPTGALRFMPPVTPAHWRGIRTAHHLGPLCPQKLPYNDLLLHNSTEALKRMPLGRIRRTTNEIKPNVLNDQPANVNNDDEDDLTVENDDNNDAVDEQRRHHRHRNVNGDSLESEPSISTSSTNKEYQQRRQRANLPVIVILVGDSYDWNIGSLYDGSILASFGQVVVVTLNFRLGLFGFLPANVDGTIRGNYGLMDQVAALHWIQENIGEFGGSPSNITIVGHGHGAACAHLLMLSPMAKGLFNRVVLMSGSSLSPWAIARDASTYAKEIGRQLNCPLTENALMVDCLRTKTVDELLSVTLRVPDYLSAFGPIVDGIVVPLEPRIQLHNLRQHEQQPQQYPASRHVTGTQQPSAISNGYVHHRLSHIKNSIIQPTWSPDLMAGVTRVEAPPIFSSHEERNGITIARRDRLVRTLVRNSFDYHQQAIFHTLVNEYTDWTRPVEHPINLMDSLVELLGDALVVSPMVEVLDNQHSSRSSSFSLPSGMTTTTATKHNERISSSTSRAFFYVFAHQVSSSMPYSMNLLLGCSHGDELSYLFGVPLLWDSYHIAFSASSFDCDKQPPSEPSMWEMDHKNPIFKQVWSLPTLDISSSTHYPFSSTSTSSVPFSTLNFTQADVNQSKLMITYWVNFAAHGDPNVFWRDSSTSNVGQNESSLPQEESHPRRYHHHRGSSSQGRAYTELQLANRLPSTIASTSISYQMEHLHQLNRLQYEHVHNTRLDTVLWPTYHLSHRKYLHFGSKVKVREHYHSHRLSIWLSLIPRLHQPLSKLYSSSKSSDYGLNESDLSSTLDSDQYFYLRHHVLSDHENMETYDGIVKPLSIAIPNSKQWQRKHMRPNMTNIYEQHYQQQMYEKISSISAGKIENRLVDLGLSNGQQQETNQIFDSNGNEQFAGRRSEDENSNNNMNPDLVSNGENNFIEGEQQPESSDTSASTPISTNDLHYEAQTTNDTYSTALLVTIVVGCSLLVLNVLIFLGVYYQLDRKDSSSMAIDNESTFEHESPSPHHQHDQHFTQSSNAVRVSSNLRRLTSHRYSCPTENVSTNYDDCFGR</sequence>
<feature type="compositionally biased region" description="Polar residues" evidence="3">
    <location>
        <begin position="716"/>
        <end position="731"/>
    </location>
</feature>
<keyword evidence="2" id="KW-0325">Glycoprotein</keyword>